<keyword evidence="2" id="KW-0812">Transmembrane</keyword>
<dbReference type="SUPFAM" id="SSF46894">
    <property type="entry name" value="C-terminal effector domain of the bipartite response regulators"/>
    <property type="match status" value="1"/>
</dbReference>
<accession>A0A1G4G752</accession>
<dbReference type="RefSeq" id="WP_161941965.1">
    <property type="nucleotide sequence ID" value="NZ_LT608328.1"/>
</dbReference>
<evidence type="ECO:0000259" key="3">
    <source>
        <dbReference type="SMART" id="SM00421"/>
    </source>
</evidence>
<evidence type="ECO:0000256" key="1">
    <source>
        <dbReference type="SAM" id="Coils"/>
    </source>
</evidence>
<feature type="coiled-coil region" evidence="1">
    <location>
        <begin position="33"/>
        <end position="67"/>
    </location>
</feature>
<feature type="transmembrane region" description="Helical" evidence="2">
    <location>
        <begin position="12"/>
        <end position="30"/>
    </location>
</feature>
<dbReference type="SMART" id="SM00421">
    <property type="entry name" value="HTH_LUXR"/>
    <property type="match status" value="1"/>
</dbReference>
<sequence>MQTTFRFRVTLFYIAISAAAFILLTLLLWYSWRKRNKKIIAEKESEVAELEGKLSDAAKEVIALAKKNDDAFLVRFNELYPHFTRDIYTRHPNLTNSEYSFCVLIYLHFTSKEIAQILTVEHRSVQTRKNRLRKRLGIPSKTDLYQYLKMLDDTTG</sequence>
<dbReference type="Pfam" id="PF00196">
    <property type="entry name" value="GerE"/>
    <property type="match status" value="1"/>
</dbReference>
<dbReference type="InterPro" id="IPR000792">
    <property type="entry name" value="Tscrpt_reg_LuxR_C"/>
</dbReference>
<keyword evidence="2" id="KW-0472">Membrane</keyword>
<dbReference type="Proteomes" id="UP000178485">
    <property type="component" value="Chromosome i"/>
</dbReference>
<protein>
    <submittedName>
        <fullName evidence="4">Protein containing tetratricopeptide repeat</fullName>
    </submittedName>
</protein>
<dbReference type="InterPro" id="IPR036388">
    <property type="entry name" value="WH-like_DNA-bd_sf"/>
</dbReference>
<dbReference type="GO" id="GO:0003677">
    <property type="term" value="F:DNA binding"/>
    <property type="evidence" value="ECO:0007669"/>
    <property type="project" value="InterPro"/>
</dbReference>
<proteinExistence type="predicted"/>
<organism evidence="4 5">
    <name type="scientific">Petrimonas mucosa</name>
    <dbReference type="NCBI Taxonomy" id="1642646"/>
    <lineage>
        <taxon>Bacteria</taxon>
        <taxon>Pseudomonadati</taxon>
        <taxon>Bacteroidota</taxon>
        <taxon>Bacteroidia</taxon>
        <taxon>Bacteroidales</taxon>
        <taxon>Dysgonomonadaceae</taxon>
        <taxon>Petrimonas</taxon>
    </lineage>
</organism>
<dbReference type="GO" id="GO:0006355">
    <property type="term" value="P:regulation of DNA-templated transcription"/>
    <property type="evidence" value="ECO:0007669"/>
    <property type="project" value="InterPro"/>
</dbReference>
<keyword evidence="1" id="KW-0175">Coiled coil</keyword>
<dbReference type="Gene3D" id="1.10.10.10">
    <property type="entry name" value="Winged helix-like DNA-binding domain superfamily/Winged helix DNA-binding domain"/>
    <property type="match status" value="1"/>
</dbReference>
<reference evidence="4 5" key="1">
    <citation type="submission" date="2016-08" db="EMBL/GenBank/DDBJ databases">
        <authorList>
            <person name="Seilhamer J.J."/>
        </authorList>
    </citation>
    <scope>NUCLEOTIDE SEQUENCE [LARGE SCALE GENOMIC DNA]</scope>
    <source>
        <strain evidence="4">ING2-E5A</strain>
    </source>
</reference>
<keyword evidence="5" id="KW-1185">Reference proteome</keyword>
<evidence type="ECO:0000256" key="2">
    <source>
        <dbReference type="SAM" id="Phobius"/>
    </source>
</evidence>
<name>A0A1G4G752_9BACT</name>
<evidence type="ECO:0000313" key="4">
    <source>
        <dbReference type="EMBL" id="SCM57854.1"/>
    </source>
</evidence>
<dbReference type="InterPro" id="IPR016032">
    <property type="entry name" value="Sig_transdc_resp-reg_C-effctor"/>
</dbReference>
<dbReference type="STRING" id="1642646.ING2E5A_1540"/>
<feature type="domain" description="HTH luxR-type" evidence="3">
    <location>
        <begin position="91"/>
        <end position="148"/>
    </location>
</feature>
<evidence type="ECO:0000313" key="5">
    <source>
        <dbReference type="Proteomes" id="UP000178485"/>
    </source>
</evidence>
<dbReference type="EMBL" id="LT608328">
    <property type="protein sequence ID" value="SCM57854.1"/>
    <property type="molecule type" value="Genomic_DNA"/>
</dbReference>
<gene>
    <name evidence="4" type="ORF">ING2E5A_1540</name>
</gene>
<keyword evidence="2" id="KW-1133">Transmembrane helix</keyword>
<dbReference type="KEGG" id="pmuc:ING2E5A_1540"/>
<dbReference type="AlphaFoldDB" id="A0A1G4G752"/>